<name>A0A8I0EWM6_9ACTN</name>
<dbReference type="InterPro" id="IPR013830">
    <property type="entry name" value="SGNH_hydro"/>
</dbReference>
<dbReference type="EMBL" id="JACTVM010000002">
    <property type="protein sequence ID" value="MBC9226400.1"/>
    <property type="molecule type" value="Genomic_DNA"/>
</dbReference>
<dbReference type="AlphaFoldDB" id="A0A8I0EWM6"/>
<dbReference type="Gene3D" id="3.40.50.1110">
    <property type="entry name" value="SGNH hydrolase"/>
    <property type="match status" value="1"/>
</dbReference>
<gene>
    <name evidence="3" type="ORF">IBG24_08735</name>
</gene>
<dbReference type="InterPro" id="IPR036514">
    <property type="entry name" value="SGNH_hydro_sf"/>
</dbReference>
<dbReference type="Pfam" id="PF13472">
    <property type="entry name" value="Lipase_GDSL_2"/>
    <property type="match status" value="1"/>
</dbReference>
<evidence type="ECO:0000313" key="3">
    <source>
        <dbReference type="EMBL" id="MBC9226400.1"/>
    </source>
</evidence>
<proteinExistence type="predicted"/>
<protein>
    <recommendedName>
        <fullName evidence="2">SGNH hydrolase-type esterase domain-containing protein</fullName>
    </recommendedName>
</protein>
<feature type="signal peptide" evidence="1">
    <location>
        <begin position="1"/>
        <end position="28"/>
    </location>
</feature>
<sequence length="299" mass="31566">MSAASFPARVTVASLAALALLTSCSTSPADQARTAERQYLAIGDSYAAGYRPALDGGEAENTTDGFAWKVAEKTGLGLVNVSCSGITTVAFVEGDPCDEDLRAPGALAPVKGSEAAVALDHLDRHADDVELVTVVLGANDLRACSFDEAWRRCVAEAMPRITKALDSLLSGLRERLGPEVPIVGLTYPDIWLGAPVRKPKSAEARRVAQASVEAFRTAVNPALRRTYAAHGATFVDVTRAFGAYLPADRTIRTSKFGTIPARAARVCAETYACSLGDAHPTPEGHQRIADLVLESLEGQ</sequence>
<reference evidence="3" key="1">
    <citation type="submission" date="2020-09" db="EMBL/GenBank/DDBJ databases">
        <title>Novel species in genus Aeromicrobium.</title>
        <authorList>
            <person name="Zhang G."/>
        </authorList>
    </citation>
    <scope>NUCLEOTIDE SEQUENCE</scope>
    <source>
        <strain evidence="3">Zg-636</strain>
    </source>
</reference>
<organism evidence="3 4">
    <name type="scientific">Aeromicrobium senzhongii</name>
    <dbReference type="NCBI Taxonomy" id="2663859"/>
    <lineage>
        <taxon>Bacteria</taxon>
        <taxon>Bacillati</taxon>
        <taxon>Actinomycetota</taxon>
        <taxon>Actinomycetes</taxon>
        <taxon>Propionibacteriales</taxon>
        <taxon>Nocardioidaceae</taxon>
        <taxon>Aeromicrobium</taxon>
    </lineage>
</organism>
<dbReference type="SUPFAM" id="SSF52266">
    <property type="entry name" value="SGNH hydrolase"/>
    <property type="match status" value="1"/>
</dbReference>
<feature type="domain" description="SGNH hydrolase-type esterase" evidence="2">
    <location>
        <begin position="41"/>
        <end position="287"/>
    </location>
</feature>
<keyword evidence="1" id="KW-0732">Signal</keyword>
<feature type="chain" id="PRO_5039545567" description="SGNH hydrolase-type esterase domain-containing protein" evidence="1">
    <location>
        <begin position="29"/>
        <end position="299"/>
    </location>
</feature>
<comment type="caution">
    <text evidence="3">The sequence shown here is derived from an EMBL/GenBank/DDBJ whole genome shotgun (WGS) entry which is preliminary data.</text>
</comment>
<dbReference type="RefSeq" id="WP_187769272.1">
    <property type="nucleotide sequence ID" value="NZ_JACTVM010000002.1"/>
</dbReference>
<accession>A0A8I0EWM6</accession>
<evidence type="ECO:0000313" key="4">
    <source>
        <dbReference type="Proteomes" id="UP000620591"/>
    </source>
</evidence>
<evidence type="ECO:0000259" key="2">
    <source>
        <dbReference type="Pfam" id="PF13472"/>
    </source>
</evidence>
<evidence type="ECO:0000256" key="1">
    <source>
        <dbReference type="SAM" id="SignalP"/>
    </source>
</evidence>
<dbReference type="Proteomes" id="UP000620591">
    <property type="component" value="Unassembled WGS sequence"/>
</dbReference>